<evidence type="ECO:0000256" key="2">
    <source>
        <dbReference type="ARBA" id="ARBA00022803"/>
    </source>
</evidence>
<keyword evidence="1" id="KW-0677">Repeat</keyword>
<proteinExistence type="predicted"/>
<sequence>MLQEGEEMQAMECDDARLKELLCNPRSCVFETRLACAEECREFGNRSHKRKEDTQAIEWYERALYHLEFDEGSWLLELMDHHREQVSQIRLPLYLNLAACFLAQSPPDAIKAREMTDKALNIDPVNSKALYRNGKAHLLAGNHKKARAQLKYASTLLPHDPHIRSALKTLNEEEKEGIRAEKSIWGGRLLSTPSPQCPSSFYSVCFDFLSSPTRMLPLVLIIGSLLTMYLI</sequence>
<dbReference type="AlphaFoldDB" id="F0W8X9"/>
<dbReference type="PANTHER" id="PTHR11242">
    <property type="entry name" value="ARYL HYDROCARBON RECEPTOR INTERACTING PROTEIN RELATED"/>
    <property type="match status" value="1"/>
</dbReference>
<dbReference type="Gene3D" id="1.25.40.10">
    <property type="entry name" value="Tetratricopeptide repeat domain"/>
    <property type="match status" value="1"/>
</dbReference>
<dbReference type="SUPFAM" id="SSF48452">
    <property type="entry name" value="TPR-like"/>
    <property type="match status" value="1"/>
</dbReference>
<evidence type="ECO:0000256" key="1">
    <source>
        <dbReference type="ARBA" id="ARBA00022737"/>
    </source>
</evidence>
<dbReference type="InterPro" id="IPR011990">
    <property type="entry name" value="TPR-like_helical_dom_sf"/>
</dbReference>
<accession>F0W8X9</accession>
<dbReference type="PANTHER" id="PTHR11242:SF0">
    <property type="entry name" value="TPR_REGION DOMAIN-CONTAINING PROTEIN"/>
    <property type="match status" value="1"/>
</dbReference>
<gene>
    <name evidence="3" type="primary">AlNc14C37G3254</name>
    <name evidence="3" type="ORF">ALNC14_037330</name>
</gene>
<organism evidence="3">
    <name type="scientific">Albugo laibachii Nc14</name>
    <dbReference type="NCBI Taxonomy" id="890382"/>
    <lineage>
        <taxon>Eukaryota</taxon>
        <taxon>Sar</taxon>
        <taxon>Stramenopiles</taxon>
        <taxon>Oomycota</taxon>
        <taxon>Peronosporomycetes</taxon>
        <taxon>Albuginales</taxon>
        <taxon>Albuginaceae</taxon>
        <taxon>Albugo</taxon>
    </lineage>
</organism>
<dbReference type="HOGENOM" id="CLU_1201686_0_0_1"/>
<dbReference type="EMBL" id="FR824082">
    <property type="protein sequence ID" value="CCA17590.1"/>
    <property type="molecule type" value="Genomic_DNA"/>
</dbReference>
<reference evidence="3" key="2">
    <citation type="submission" date="2011-02" db="EMBL/GenBank/DDBJ databases">
        <authorList>
            <person name="MacLean D."/>
        </authorList>
    </citation>
    <scope>NUCLEOTIDE SEQUENCE</scope>
</reference>
<protein>
    <submittedName>
        <fullName evidence="3">Uncharacterized protein AlNc14C37G3254</fullName>
    </submittedName>
</protein>
<reference evidence="3" key="1">
    <citation type="journal article" date="2011" name="PLoS Biol.">
        <title>Gene gain and loss during evolution of obligate parasitism in the white rust pathogen of Arabidopsis thaliana.</title>
        <authorList>
            <person name="Kemen E."/>
            <person name="Gardiner A."/>
            <person name="Schultz-Larsen T."/>
            <person name="Kemen A.C."/>
            <person name="Balmuth A.L."/>
            <person name="Robert-Seilaniantz A."/>
            <person name="Bailey K."/>
            <person name="Holub E."/>
            <person name="Studholme D.J."/>
            <person name="Maclean D."/>
            <person name="Jones J.D."/>
        </authorList>
    </citation>
    <scope>NUCLEOTIDE SEQUENCE</scope>
</reference>
<evidence type="ECO:0000313" key="3">
    <source>
        <dbReference type="EMBL" id="CCA17590.1"/>
    </source>
</evidence>
<name>F0W8X9_9STRA</name>
<dbReference type="InterPro" id="IPR039663">
    <property type="entry name" value="AIP/AIPL1/TTC9"/>
</dbReference>
<keyword evidence="2" id="KW-0802">TPR repeat</keyword>